<dbReference type="SUPFAM" id="SSF46689">
    <property type="entry name" value="Homeodomain-like"/>
    <property type="match status" value="1"/>
</dbReference>
<dbReference type="EMBL" id="AZFY01000022">
    <property type="protein sequence ID" value="KRM11471.1"/>
    <property type="molecule type" value="Genomic_DNA"/>
</dbReference>
<dbReference type="Gene3D" id="1.10.10.60">
    <property type="entry name" value="Homeodomain-like"/>
    <property type="match status" value="1"/>
</dbReference>
<evidence type="ECO:0000313" key="7">
    <source>
        <dbReference type="Proteomes" id="UP000051966"/>
    </source>
</evidence>
<evidence type="ECO:0000313" key="6">
    <source>
        <dbReference type="Proteomes" id="UP000019488"/>
    </source>
</evidence>
<protein>
    <submittedName>
        <fullName evidence="5">TetR family transcriptional regulator</fullName>
    </submittedName>
    <submittedName>
        <fullName evidence="4">Transcriptional regulator, TetR family</fullName>
    </submittedName>
</protein>
<keyword evidence="2" id="KW-0804">Transcription</keyword>
<evidence type="ECO:0000256" key="2">
    <source>
        <dbReference type="ARBA" id="ARBA00023163"/>
    </source>
</evidence>
<dbReference type="STRING" id="1423743.FD41_GL001324"/>
<accession>X0PGI6</accession>
<evidence type="ECO:0000259" key="3">
    <source>
        <dbReference type="Pfam" id="PF13305"/>
    </source>
</evidence>
<sequence>MTKRDLTDQKIIEVYIALANEITLSAATFPRLAEKLGIKTPSLYNHFKNLTDLKVQTAIYLHTTLNKRLTEDLIGQSGRQGLRIYAMDYRQFADEYRHVYELLNTVPSFNNAELEKIGRKNNQIILKLLETFNLSNKELLIKSRAFRSLLNGYIILEQLGYFQNGDLTDGESFSGVVDEFLASLA</sequence>
<evidence type="ECO:0000256" key="1">
    <source>
        <dbReference type="ARBA" id="ARBA00023015"/>
    </source>
</evidence>
<keyword evidence="7" id="KW-1185">Reference proteome</keyword>
<dbReference type="InterPro" id="IPR009057">
    <property type="entry name" value="Homeodomain-like_sf"/>
</dbReference>
<dbReference type="Gene3D" id="1.10.357.10">
    <property type="entry name" value="Tetracycline Repressor, domain 2"/>
    <property type="match status" value="1"/>
</dbReference>
<dbReference type="InterPro" id="IPR025996">
    <property type="entry name" value="MT1864/Rv1816-like_C"/>
</dbReference>
<reference evidence="4" key="1">
    <citation type="journal article" date="2014" name="Genome Announc.">
        <title>Draft Genome Sequences of Two Lactobacillus Strains, L. farraginis JCM 14108T and L. composti JCM 14202T, Isolated from Compost of Distilled Shochu Residue.</title>
        <authorList>
            <person name="Yuki M."/>
            <person name="Oshima K."/>
            <person name="Suda W."/>
            <person name="Kitahara M."/>
            <person name="Kitamura K."/>
            <person name="Iida T."/>
            <person name="Hattori M."/>
            <person name="Ohkuma M."/>
        </authorList>
    </citation>
    <scope>NUCLEOTIDE SEQUENCE [LARGE SCALE GENOMIC DNA]</scope>
    <source>
        <strain evidence="4">JCM 14108</strain>
    </source>
</reference>
<evidence type="ECO:0000313" key="5">
    <source>
        <dbReference type="EMBL" id="KRM11471.1"/>
    </source>
</evidence>
<feature type="domain" description="HTH-type transcriptional regulator MT1864/Rv1816-like C-terminal" evidence="3">
    <location>
        <begin position="84"/>
        <end position="179"/>
    </location>
</feature>
<keyword evidence="1" id="KW-0805">Transcription regulation</keyword>
<name>X0PGI6_9LACO</name>
<comment type="caution">
    <text evidence="4">The sequence shown here is derived from an EMBL/GenBank/DDBJ whole genome shotgun (WGS) entry which is preliminary data.</text>
</comment>
<dbReference type="EMBL" id="BAKI01000007">
    <property type="protein sequence ID" value="GAF36077.1"/>
    <property type="molecule type" value="Genomic_DNA"/>
</dbReference>
<dbReference type="PATRIC" id="fig|1423743.5.peg.1376"/>
<gene>
    <name evidence="5" type="ORF">FD41_GL001324</name>
    <name evidence="4" type="ORF">JCM14108_1019</name>
</gene>
<dbReference type="Proteomes" id="UP000019488">
    <property type="component" value="Unassembled WGS sequence"/>
</dbReference>
<dbReference type="Proteomes" id="UP000051966">
    <property type="component" value="Unassembled WGS sequence"/>
</dbReference>
<dbReference type="InterPro" id="IPR036271">
    <property type="entry name" value="Tet_transcr_reg_TetR-rel_C_sf"/>
</dbReference>
<reference evidence="5 7" key="2">
    <citation type="journal article" date="2015" name="Genome Announc.">
        <title>Expanding the biotechnology potential of lactobacilli through comparative genomics of 213 strains and associated genera.</title>
        <authorList>
            <person name="Sun Z."/>
            <person name="Harris H.M."/>
            <person name="McCann A."/>
            <person name="Guo C."/>
            <person name="Argimon S."/>
            <person name="Zhang W."/>
            <person name="Yang X."/>
            <person name="Jeffery I.B."/>
            <person name="Cooney J.C."/>
            <person name="Kagawa T.F."/>
            <person name="Liu W."/>
            <person name="Song Y."/>
            <person name="Salvetti E."/>
            <person name="Wrobel A."/>
            <person name="Rasinkangas P."/>
            <person name="Parkhill J."/>
            <person name="Rea M.C."/>
            <person name="O'Sullivan O."/>
            <person name="Ritari J."/>
            <person name="Douillard F.P."/>
            <person name="Paul Ross R."/>
            <person name="Yang R."/>
            <person name="Briner A.E."/>
            <person name="Felis G.E."/>
            <person name="de Vos W.M."/>
            <person name="Barrangou R."/>
            <person name="Klaenhammer T.R."/>
            <person name="Caufield P.W."/>
            <person name="Cui Y."/>
            <person name="Zhang H."/>
            <person name="O'Toole P.W."/>
        </authorList>
    </citation>
    <scope>NUCLEOTIDE SEQUENCE [LARGE SCALE GENOMIC DNA]</scope>
    <source>
        <strain evidence="5 7">DSM 18382</strain>
    </source>
</reference>
<dbReference type="AlphaFoldDB" id="X0PGI6"/>
<dbReference type="SUPFAM" id="SSF48498">
    <property type="entry name" value="Tetracyclin repressor-like, C-terminal domain"/>
    <property type="match status" value="1"/>
</dbReference>
<dbReference type="Pfam" id="PF13305">
    <property type="entry name" value="TetR_C_33"/>
    <property type="match status" value="1"/>
</dbReference>
<evidence type="ECO:0000313" key="4">
    <source>
        <dbReference type="EMBL" id="GAF36077.1"/>
    </source>
</evidence>
<dbReference type="RefSeq" id="WP_035178621.1">
    <property type="nucleotide sequence ID" value="NZ_AZFY01000022.1"/>
</dbReference>
<proteinExistence type="predicted"/>
<organism evidence="4 6">
    <name type="scientific">Lentilactobacillus farraginis DSM 18382 = JCM 14108</name>
    <dbReference type="NCBI Taxonomy" id="1423743"/>
    <lineage>
        <taxon>Bacteria</taxon>
        <taxon>Bacillati</taxon>
        <taxon>Bacillota</taxon>
        <taxon>Bacilli</taxon>
        <taxon>Lactobacillales</taxon>
        <taxon>Lactobacillaceae</taxon>
        <taxon>Lentilactobacillus</taxon>
    </lineage>
</organism>